<reference evidence="2" key="1">
    <citation type="journal article" date="2023" name="Nat. Plants">
        <title>Single-cell RNA sequencing provides a high-resolution roadmap for understanding the multicellular compartmentation of specialized metabolism.</title>
        <authorList>
            <person name="Sun S."/>
            <person name="Shen X."/>
            <person name="Li Y."/>
            <person name="Li Y."/>
            <person name="Wang S."/>
            <person name="Li R."/>
            <person name="Zhang H."/>
            <person name="Shen G."/>
            <person name="Guo B."/>
            <person name="Wei J."/>
            <person name="Xu J."/>
            <person name="St-Pierre B."/>
            <person name="Chen S."/>
            <person name="Sun C."/>
        </authorList>
    </citation>
    <scope>NUCLEOTIDE SEQUENCE [LARGE SCALE GENOMIC DNA]</scope>
</reference>
<organism evidence="1 2">
    <name type="scientific">Catharanthus roseus</name>
    <name type="common">Madagascar periwinkle</name>
    <name type="synonym">Vinca rosea</name>
    <dbReference type="NCBI Taxonomy" id="4058"/>
    <lineage>
        <taxon>Eukaryota</taxon>
        <taxon>Viridiplantae</taxon>
        <taxon>Streptophyta</taxon>
        <taxon>Embryophyta</taxon>
        <taxon>Tracheophyta</taxon>
        <taxon>Spermatophyta</taxon>
        <taxon>Magnoliopsida</taxon>
        <taxon>eudicotyledons</taxon>
        <taxon>Gunneridae</taxon>
        <taxon>Pentapetalae</taxon>
        <taxon>asterids</taxon>
        <taxon>lamiids</taxon>
        <taxon>Gentianales</taxon>
        <taxon>Apocynaceae</taxon>
        <taxon>Rauvolfioideae</taxon>
        <taxon>Vinceae</taxon>
        <taxon>Catharanthinae</taxon>
        <taxon>Catharanthus</taxon>
    </lineage>
</organism>
<comment type="caution">
    <text evidence="1">The sequence shown here is derived from an EMBL/GenBank/DDBJ whole genome shotgun (WGS) entry which is preliminary data.</text>
</comment>
<evidence type="ECO:0000313" key="2">
    <source>
        <dbReference type="Proteomes" id="UP001060085"/>
    </source>
</evidence>
<evidence type="ECO:0000313" key="1">
    <source>
        <dbReference type="EMBL" id="KAI5673676.1"/>
    </source>
</evidence>
<accession>A0ACC0BM57</accession>
<dbReference type="EMBL" id="CM044703">
    <property type="protein sequence ID" value="KAI5673676.1"/>
    <property type="molecule type" value="Genomic_DNA"/>
</dbReference>
<protein>
    <submittedName>
        <fullName evidence="1">Uncharacterized protein</fullName>
    </submittedName>
</protein>
<gene>
    <name evidence="1" type="ORF">M9H77_14040</name>
</gene>
<proteinExistence type="predicted"/>
<sequence length="567" mass="65297">MSSLHATNKENLPIPDKSIMATLWKTLLLIGVIFYFLSIISSKNNHSYSPSDDSIVLAKKSKIFRSKISLPPFTNISHILFGIIGFQGSWNYRKGYVESWWRPNITRGYLYLDVPPSIERDLPWSSNSPPFRVSENLGALVAETNPIAPPVLRMVHAILEIFRENPKGFRWLVMGDDDTIFFVDNLVRLLEKYDHNEYYYIGNPSEDMLSNFWFSFNMAFGGGGAILSYPLVKALADNMDSCLRRYPFLKTADIMTMACISDIGVNLSPHKGIHQIDFHGDLSGFLSSHPKSPLISLHHFDTVDPIFPAMDKIEAIRLLMKAAKQDQSRTLQQTICYLRQQNWAISVSWGYSVHIYEKIWPRSHLQNPIETFRTWLGTDGNDPPHYMFNTRLPSGNPCEAPHLFFFKSVEKKSRNNFTLTVYHRSFPRGLPTCGLPGSYSADNLSEIHVHSPSRERIRIQLRRNGHTYWEMQHASHIEVWHQWRLHIRDSLVLAVEDLSSPRDEYIRWYRVITRVYIGNPANRDILTVRYQPAEVNRRMMTSILQEIDDMALGVIQGQPSSPSLLVL</sequence>
<keyword evidence="2" id="KW-1185">Reference proteome</keyword>
<name>A0ACC0BM57_CATRO</name>
<dbReference type="Proteomes" id="UP001060085">
    <property type="component" value="Linkage Group LG03"/>
</dbReference>